<dbReference type="PANTHER" id="PTHR46242:SF1">
    <property type="entry name" value="ZINC FINGER CCHC DOMAIN-CONTAINING PROTEIN 9"/>
    <property type="match status" value="1"/>
</dbReference>
<keyword evidence="1" id="KW-0507">mRNA processing</keyword>
<dbReference type="GO" id="GO:0008270">
    <property type="term" value="F:zinc ion binding"/>
    <property type="evidence" value="ECO:0007669"/>
    <property type="project" value="UniProtKB-KW"/>
</dbReference>
<evidence type="ECO:0000259" key="4">
    <source>
        <dbReference type="PROSITE" id="PS50158"/>
    </source>
</evidence>
<dbReference type="GO" id="GO:0003676">
    <property type="term" value="F:nucleic acid binding"/>
    <property type="evidence" value="ECO:0007669"/>
    <property type="project" value="InterPro"/>
</dbReference>
<dbReference type="GO" id="GO:0005730">
    <property type="term" value="C:nucleolus"/>
    <property type="evidence" value="ECO:0007669"/>
    <property type="project" value="TreeGrafter"/>
</dbReference>
<dbReference type="SUPFAM" id="SSF57756">
    <property type="entry name" value="Retrovirus zinc finger-like domains"/>
    <property type="match status" value="2"/>
</dbReference>
<dbReference type="PANTHER" id="PTHR46242">
    <property type="entry name" value="ZINC FINGER CCHC DOMAIN-CONTAINING PROTEIN 9 ZCCHC9"/>
    <property type="match status" value="1"/>
</dbReference>
<dbReference type="STRING" id="4999.A0A1Y1U8A0"/>
<dbReference type="Proteomes" id="UP000193218">
    <property type="component" value="Unassembled WGS sequence"/>
</dbReference>
<dbReference type="SMART" id="SM00343">
    <property type="entry name" value="ZnF_C2HC"/>
    <property type="match status" value="4"/>
</dbReference>
<comment type="caution">
    <text evidence="5">The sequence shown here is derived from an EMBL/GenBank/DDBJ whole genome shotgun (WGS) entry which is preliminary data.</text>
</comment>
<dbReference type="GeneID" id="33560513"/>
<feature type="compositionally biased region" description="Polar residues" evidence="3">
    <location>
        <begin position="63"/>
        <end position="77"/>
    </location>
</feature>
<dbReference type="EMBL" id="NBSH01000017">
    <property type="protein sequence ID" value="ORX33727.1"/>
    <property type="molecule type" value="Genomic_DNA"/>
</dbReference>
<dbReference type="RefSeq" id="XP_021868026.1">
    <property type="nucleotide sequence ID" value="XM_022018704.1"/>
</dbReference>
<keyword evidence="2" id="KW-0862">Zinc</keyword>
<feature type="domain" description="CCHC-type" evidence="4">
    <location>
        <begin position="116"/>
        <end position="131"/>
    </location>
</feature>
<feature type="compositionally biased region" description="Basic and acidic residues" evidence="3">
    <location>
        <begin position="251"/>
        <end position="272"/>
    </location>
</feature>
<dbReference type="InParanoid" id="A0A1Y1U8A0"/>
<dbReference type="Pfam" id="PF00098">
    <property type="entry name" value="zf-CCHC"/>
    <property type="match status" value="2"/>
</dbReference>
<feature type="compositionally biased region" description="Polar residues" evidence="3">
    <location>
        <begin position="298"/>
        <end position="307"/>
    </location>
</feature>
<dbReference type="InterPro" id="IPR042246">
    <property type="entry name" value="ZCCHC9"/>
</dbReference>
<evidence type="ECO:0000256" key="1">
    <source>
        <dbReference type="ARBA" id="ARBA00022664"/>
    </source>
</evidence>
<protein>
    <recommendedName>
        <fullName evidence="4">CCHC-type domain-containing protein</fullName>
    </recommendedName>
</protein>
<keyword evidence="2" id="KW-0479">Metal-binding</keyword>
<name>A0A1Y1U8A0_9TREE</name>
<organism evidence="5 6">
    <name type="scientific">Kockovaella imperatae</name>
    <dbReference type="NCBI Taxonomy" id="4999"/>
    <lineage>
        <taxon>Eukaryota</taxon>
        <taxon>Fungi</taxon>
        <taxon>Dikarya</taxon>
        <taxon>Basidiomycota</taxon>
        <taxon>Agaricomycotina</taxon>
        <taxon>Tremellomycetes</taxon>
        <taxon>Tremellales</taxon>
        <taxon>Cuniculitremaceae</taxon>
        <taxon>Kockovaella</taxon>
    </lineage>
</organism>
<feature type="domain" description="CCHC-type" evidence="4">
    <location>
        <begin position="243"/>
        <end position="258"/>
    </location>
</feature>
<evidence type="ECO:0000256" key="3">
    <source>
        <dbReference type="SAM" id="MobiDB-lite"/>
    </source>
</evidence>
<dbReference type="InterPro" id="IPR001878">
    <property type="entry name" value="Znf_CCHC"/>
</dbReference>
<dbReference type="PROSITE" id="PS50158">
    <property type="entry name" value="ZF_CCHC"/>
    <property type="match status" value="3"/>
</dbReference>
<keyword evidence="6" id="KW-1185">Reference proteome</keyword>
<sequence length="370" mass="39282">MTRITSFNLPKKTFVSSRAEETGDSTAGPSNIKAQLQGPGADQPKKKSKRRGRRGKEDVAVTQHDSASSGSKPSVSQGGAGWKRDRSIAKRARFAAERAEERRLNRQKQKNSSTTCFACRSVGHTARDCPNILLATEGPQGTAELLGDISAKVDSETKAGGSVSDGGTKGLKRKKGKLGADLVGNRCYRCDSTGHSLSLCPEPMDLENPTPFATCYICLGRGHLSSLCPNNAGKGIYVNGGSCKVCGSTDHRAKDCPDAPVKDSESSGDTRRGGPKTNRDLVIGVQGGPDEDDWMVQSRVQGPSQTGDKSKGSSWPKAKPTNPHSSRAALQDIKRDQLQDLSDPIEPAPGPTTTASPARPVKSKVKVVKF</sequence>
<feature type="region of interest" description="Disordered" evidence="3">
    <location>
        <begin position="1"/>
        <end position="86"/>
    </location>
</feature>
<accession>A0A1Y1U8A0</accession>
<dbReference type="InterPro" id="IPR036875">
    <property type="entry name" value="Znf_CCHC_sf"/>
</dbReference>
<feature type="compositionally biased region" description="Low complexity" evidence="3">
    <location>
        <begin position="351"/>
        <end position="360"/>
    </location>
</feature>
<feature type="compositionally biased region" description="Basic residues" evidence="3">
    <location>
        <begin position="361"/>
        <end position="370"/>
    </location>
</feature>
<keyword evidence="2" id="KW-0863">Zinc-finger</keyword>
<proteinExistence type="predicted"/>
<reference evidence="5 6" key="1">
    <citation type="submission" date="2017-03" db="EMBL/GenBank/DDBJ databases">
        <title>Widespread Adenine N6-methylation of Active Genes in Fungi.</title>
        <authorList>
            <consortium name="DOE Joint Genome Institute"/>
            <person name="Mondo S.J."/>
            <person name="Dannebaum R.O."/>
            <person name="Kuo R.C."/>
            <person name="Louie K.B."/>
            <person name="Bewick A.J."/>
            <person name="Labutti K."/>
            <person name="Haridas S."/>
            <person name="Kuo A."/>
            <person name="Salamov A."/>
            <person name="Ahrendt S.R."/>
            <person name="Lau R."/>
            <person name="Bowen B.P."/>
            <person name="Lipzen A."/>
            <person name="Sullivan W."/>
            <person name="Andreopoulos W.B."/>
            <person name="Clum A."/>
            <person name="Lindquist E."/>
            <person name="Daum C."/>
            <person name="Northen T.R."/>
            <person name="Ramamoorthy G."/>
            <person name="Schmitz R.J."/>
            <person name="Gryganskyi A."/>
            <person name="Culley D."/>
            <person name="Magnuson J."/>
            <person name="James T.Y."/>
            <person name="O'Malley M.A."/>
            <person name="Stajich J.E."/>
            <person name="Spatafora J.W."/>
            <person name="Visel A."/>
            <person name="Grigoriev I.V."/>
        </authorList>
    </citation>
    <scope>NUCLEOTIDE SEQUENCE [LARGE SCALE GENOMIC DNA]</scope>
    <source>
        <strain evidence="5 6">NRRL Y-17943</strain>
    </source>
</reference>
<dbReference type="Gene3D" id="4.10.60.10">
    <property type="entry name" value="Zinc finger, CCHC-type"/>
    <property type="match status" value="2"/>
</dbReference>
<gene>
    <name evidence="5" type="ORF">BD324DRAFT_653783</name>
</gene>
<dbReference type="GO" id="GO:0006397">
    <property type="term" value="P:mRNA processing"/>
    <property type="evidence" value="ECO:0007669"/>
    <property type="project" value="UniProtKB-KW"/>
</dbReference>
<evidence type="ECO:0000313" key="6">
    <source>
        <dbReference type="Proteomes" id="UP000193218"/>
    </source>
</evidence>
<feature type="compositionally biased region" description="Polar residues" evidence="3">
    <location>
        <begin position="24"/>
        <end position="34"/>
    </location>
</feature>
<evidence type="ECO:0000256" key="2">
    <source>
        <dbReference type="PROSITE-ProRule" id="PRU00047"/>
    </source>
</evidence>
<evidence type="ECO:0000313" key="5">
    <source>
        <dbReference type="EMBL" id="ORX33727.1"/>
    </source>
</evidence>
<dbReference type="AlphaFoldDB" id="A0A1Y1U8A0"/>
<feature type="region of interest" description="Disordered" evidence="3">
    <location>
        <begin position="251"/>
        <end position="370"/>
    </location>
</feature>
<feature type="domain" description="CCHC-type" evidence="4">
    <location>
        <begin position="186"/>
        <end position="202"/>
    </location>
</feature>
<dbReference type="OrthoDB" id="3863715at2759"/>